<evidence type="ECO:0000313" key="3">
    <source>
        <dbReference type="Proteomes" id="UP000525987"/>
    </source>
</evidence>
<protein>
    <recommendedName>
        <fullName evidence="1">Wadjet protein JetD C-terminal domain-containing protein</fullName>
    </recommendedName>
</protein>
<reference evidence="2 3" key="1">
    <citation type="submission" date="2020-08" db="EMBL/GenBank/DDBJ databases">
        <title>Genomic Encyclopedia of Type Strains, Phase III (KMG-III): the genomes of soil and plant-associated and newly described type strains.</title>
        <authorList>
            <person name="Whitman W."/>
        </authorList>
    </citation>
    <scope>NUCLEOTIDE SEQUENCE [LARGE SCALE GENOMIC DNA]</scope>
    <source>
        <strain evidence="2 3">CECT 5995</strain>
    </source>
</reference>
<dbReference type="InterPro" id="IPR024534">
    <property type="entry name" value="JetD_C"/>
</dbReference>
<gene>
    <name evidence="2" type="ORF">FHR96_001441</name>
</gene>
<proteinExistence type="predicted"/>
<dbReference type="Proteomes" id="UP000525987">
    <property type="component" value="Unassembled WGS sequence"/>
</dbReference>
<evidence type="ECO:0000313" key="2">
    <source>
        <dbReference type="EMBL" id="MBB3140576.1"/>
    </source>
</evidence>
<keyword evidence="3" id="KW-1185">Reference proteome</keyword>
<dbReference type="Pfam" id="PF09983">
    <property type="entry name" value="JetD_C"/>
    <property type="match status" value="1"/>
</dbReference>
<accession>A0A7W5BWS8</accession>
<name>A0A7W5BWS8_9GAMM</name>
<comment type="caution">
    <text evidence="2">The sequence shown here is derived from an EMBL/GenBank/DDBJ whole genome shotgun (WGS) entry which is preliminary data.</text>
</comment>
<dbReference type="RefSeq" id="WP_183386975.1">
    <property type="nucleotide sequence ID" value="NZ_JACHXM010000005.1"/>
</dbReference>
<dbReference type="AlphaFoldDB" id="A0A7W5BWS8"/>
<sequence>MSELEQSARAAQAWLEDEWCRLFRRSRKAKRWNSASLVRRWKQTGVCDSEFIAWKALADLARQGVVDAPPGSLESQVPLQLGLSEKAAHRLRQTMAAPNACLDLTADQATSWSRALERGLDEWSLADQCRLAEGLRRLAADLPSAYLLTPFQASARYLLGSSKLLETLPRELVRAFGIDPKAFLAAPTWLLAEVPEMPEGLLLIENPQSFEQAQRLGLGKRLALVCAFGYGLSLGEAIRDNGRVRLVGEGAPCHGLARLLRLPRLTYWGDLDAEGLRIFLRLKSQLPGLRLSALMAPLADALRQGSGHPLHRLTGKEGQRAARLPRGMDQEWLEDKQVLALAGLPLSTELEARWIAKVEDG</sequence>
<feature type="domain" description="Wadjet protein JetD C-terminal" evidence="1">
    <location>
        <begin position="183"/>
        <end position="296"/>
    </location>
</feature>
<organism evidence="2 3">
    <name type="scientific">Halomonas organivorans</name>
    <dbReference type="NCBI Taxonomy" id="257772"/>
    <lineage>
        <taxon>Bacteria</taxon>
        <taxon>Pseudomonadati</taxon>
        <taxon>Pseudomonadota</taxon>
        <taxon>Gammaproteobacteria</taxon>
        <taxon>Oceanospirillales</taxon>
        <taxon>Halomonadaceae</taxon>
        <taxon>Halomonas</taxon>
    </lineage>
</organism>
<dbReference type="EMBL" id="JACHXM010000005">
    <property type="protein sequence ID" value="MBB3140576.1"/>
    <property type="molecule type" value="Genomic_DNA"/>
</dbReference>
<evidence type="ECO:0000259" key="1">
    <source>
        <dbReference type="Pfam" id="PF09983"/>
    </source>
</evidence>